<accession>A0ABD0W553</accession>
<organism evidence="1 2">
    <name type="scientific">Umbra pygmaea</name>
    <name type="common">Eastern mudminnow</name>
    <dbReference type="NCBI Taxonomy" id="75934"/>
    <lineage>
        <taxon>Eukaryota</taxon>
        <taxon>Metazoa</taxon>
        <taxon>Chordata</taxon>
        <taxon>Craniata</taxon>
        <taxon>Vertebrata</taxon>
        <taxon>Euteleostomi</taxon>
        <taxon>Actinopterygii</taxon>
        <taxon>Neopterygii</taxon>
        <taxon>Teleostei</taxon>
        <taxon>Protacanthopterygii</taxon>
        <taxon>Esociformes</taxon>
        <taxon>Umbridae</taxon>
        <taxon>Umbra</taxon>
    </lineage>
</organism>
<keyword evidence="2" id="KW-1185">Reference proteome</keyword>
<dbReference type="EMBL" id="JAGEUA010000010">
    <property type="protein sequence ID" value="KAL0964308.1"/>
    <property type="molecule type" value="Genomic_DNA"/>
</dbReference>
<sequence>MVAHSQQDVSEHAQGIQHQPQKRCAWCHAGALCPASVSSIPMDLNDTQHKHCPLHQSLTCPFTMEPPVRISRFLDRGIL</sequence>
<proteinExistence type="predicted"/>
<dbReference type="Proteomes" id="UP001557470">
    <property type="component" value="Unassembled WGS sequence"/>
</dbReference>
<dbReference type="AlphaFoldDB" id="A0ABD0W553"/>
<protein>
    <submittedName>
        <fullName evidence="1">Uncharacterized protein</fullName>
    </submittedName>
</protein>
<reference evidence="1 2" key="1">
    <citation type="submission" date="2024-06" db="EMBL/GenBank/DDBJ databases">
        <authorList>
            <person name="Pan Q."/>
            <person name="Wen M."/>
            <person name="Jouanno E."/>
            <person name="Zahm M."/>
            <person name="Klopp C."/>
            <person name="Cabau C."/>
            <person name="Louis A."/>
            <person name="Berthelot C."/>
            <person name="Parey E."/>
            <person name="Roest Crollius H."/>
            <person name="Montfort J."/>
            <person name="Robinson-Rechavi M."/>
            <person name="Bouchez O."/>
            <person name="Lampietro C."/>
            <person name="Lopez Roques C."/>
            <person name="Donnadieu C."/>
            <person name="Postlethwait J."/>
            <person name="Bobe J."/>
            <person name="Verreycken H."/>
            <person name="Guiguen Y."/>
        </authorList>
    </citation>
    <scope>NUCLEOTIDE SEQUENCE [LARGE SCALE GENOMIC DNA]</scope>
    <source>
        <strain evidence="1">Up_M1</strain>
        <tissue evidence="1">Testis</tissue>
    </source>
</reference>
<comment type="caution">
    <text evidence="1">The sequence shown here is derived from an EMBL/GenBank/DDBJ whole genome shotgun (WGS) entry which is preliminary data.</text>
</comment>
<evidence type="ECO:0000313" key="1">
    <source>
        <dbReference type="EMBL" id="KAL0964308.1"/>
    </source>
</evidence>
<name>A0ABD0W553_UMBPY</name>
<evidence type="ECO:0000313" key="2">
    <source>
        <dbReference type="Proteomes" id="UP001557470"/>
    </source>
</evidence>
<gene>
    <name evidence="1" type="ORF">UPYG_G00322050</name>
</gene>